<feature type="non-terminal residue" evidence="1">
    <location>
        <position position="37"/>
    </location>
</feature>
<name>A0A699X754_TANCI</name>
<proteinExistence type="predicted"/>
<protein>
    <submittedName>
        <fullName evidence="1">Uncharacterized protein</fullName>
    </submittedName>
</protein>
<accession>A0A699X754</accession>
<dbReference type="EMBL" id="BKCJ011818793">
    <property type="protein sequence ID" value="GFD55497.1"/>
    <property type="molecule type" value="Genomic_DNA"/>
</dbReference>
<sequence>MHLPAVAAVLHEVLRHRMPVAEAIEYRGGKHLAVGLQ</sequence>
<comment type="caution">
    <text evidence="1">The sequence shown here is derived from an EMBL/GenBank/DDBJ whole genome shotgun (WGS) entry which is preliminary data.</text>
</comment>
<organism evidence="1">
    <name type="scientific">Tanacetum cinerariifolium</name>
    <name type="common">Dalmatian daisy</name>
    <name type="synonym">Chrysanthemum cinerariifolium</name>
    <dbReference type="NCBI Taxonomy" id="118510"/>
    <lineage>
        <taxon>Eukaryota</taxon>
        <taxon>Viridiplantae</taxon>
        <taxon>Streptophyta</taxon>
        <taxon>Embryophyta</taxon>
        <taxon>Tracheophyta</taxon>
        <taxon>Spermatophyta</taxon>
        <taxon>Magnoliopsida</taxon>
        <taxon>eudicotyledons</taxon>
        <taxon>Gunneridae</taxon>
        <taxon>Pentapetalae</taxon>
        <taxon>asterids</taxon>
        <taxon>campanulids</taxon>
        <taxon>Asterales</taxon>
        <taxon>Asteraceae</taxon>
        <taxon>Asteroideae</taxon>
        <taxon>Anthemideae</taxon>
        <taxon>Anthemidinae</taxon>
        <taxon>Tanacetum</taxon>
    </lineage>
</organism>
<evidence type="ECO:0000313" key="1">
    <source>
        <dbReference type="EMBL" id="GFD55497.1"/>
    </source>
</evidence>
<reference evidence="1" key="1">
    <citation type="journal article" date="2019" name="Sci. Rep.">
        <title>Draft genome of Tanacetum cinerariifolium, the natural source of mosquito coil.</title>
        <authorList>
            <person name="Yamashiro T."/>
            <person name="Shiraishi A."/>
            <person name="Satake H."/>
            <person name="Nakayama K."/>
        </authorList>
    </citation>
    <scope>NUCLEOTIDE SEQUENCE</scope>
</reference>
<gene>
    <name evidence="1" type="ORF">Tci_927466</name>
</gene>
<dbReference type="AlphaFoldDB" id="A0A699X754"/>